<dbReference type="GO" id="GO:0005524">
    <property type="term" value="F:ATP binding"/>
    <property type="evidence" value="ECO:0007669"/>
    <property type="project" value="UniProtKB-KW"/>
</dbReference>
<keyword evidence="3" id="KW-0547">Nucleotide-binding</keyword>
<dbReference type="CDD" id="cd03224">
    <property type="entry name" value="ABC_TM1139_LivF_branched"/>
    <property type="match status" value="1"/>
</dbReference>
<dbReference type="SUPFAM" id="SSF52540">
    <property type="entry name" value="P-loop containing nucleoside triphosphate hydrolases"/>
    <property type="match status" value="1"/>
</dbReference>
<dbReference type="PANTHER" id="PTHR43820:SF4">
    <property type="entry name" value="HIGH-AFFINITY BRANCHED-CHAIN AMINO ACID TRANSPORT ATP-BINDING PROTEIN LIVF"/>
    <property type="match status" value="1"/>
</dbReference>
<dbReference type="InterPro" id="IPR052156">
    <property type="entry name" value="BCAA_Transport_ATP-bd_LivF"/>
</dbReference>
<comment type="similarity">
    <text evidence="1">Belongs to the ABC transporter superfamily.</text>
</comment>
<evidence type="ECO:0000256" key="5">
    <source>
        <dbReference type="ARBA" id="ARBA00022970"/>
    </source>
</evidence>
<sequence>MDEQPTPSQRPPPLLEFKDVNTYYGELHVLKDVDYRVGQGEIVCLLGGNACGKSTTMKTILGIVKPKSGTISYAGERINDLPTAQRVKRGIAPVPEARRLFPRMTVLENLEMGAFTRDDLVEIEADKERVFGLFPRIKERLKQQAGTLSGGEQQMVAIGRALMARPKLLCMDEPSMGLSPAFVEQVFDIIQVINRQGTSIFMVEQNANMALSIANYGYVLQTGQVVLHGSAQSLRDNEMVQQAYLGEMKAEPAPVGANGD</sequence>
<dbReference type="PROSITE" id="PS00211">
    <property type="entry name" value="ABC_TRANSPORTER_1"/>
    <property type="match status" value="1"/>
</dbReference>
<dbReference type="InterPro" id="IPR003593">
    <property type="entry name" value="AAA+_ATPase"/>
</dbReference>
<dbReference type="Gene3D" id="3.40.50.300">
    <property type="entry name" value="P-loop containing nucleotide triphosphate hydrolases"/>
    <property type="match status" value="1"/>
</dbReference>
<dbReference type="SMART" id="SM00382">
    <property type="entry name" value="AAA"/>
    <property type="match status" value="1"/>
</dbReference>
<dbReference type="InterPro" id="IPR030660">
    <property type="entry name" value="ABC_branched_ATPase_LivF/BraG"/>
</dbReference>
<keyword evidence="2" id="KW-0813">Transport</keyword>
<comment type="caution">
    <text evidence="8">The sequence shown here is derived from an EMBL/GenBank/DDBJ whole genome shotgun (WGS) entry which is preliminary data.</text>
</comment>
<evidence type="ECO:0000259" key="7">
    <source>
        <dbReference type="PROSITE" id="PS50893"/>
    </source>
</evidence>
<evidence type="ECO:0000256" key="1">
    <source>
        <dbReference type="ARBA" id="ARBA00005417"/>
    </source>
</evidence>
<keyword evidence="5" id="KW-0029">Amino-acid transport</keyword>
<evidence type="ECO:0000256" key="2">
    <source>
        <dbReference type="ARBA" id="ARBA00022448"/>
    </source>
</evidence>
<evidence type="ECO:0000313" key="9">
    <source>
        <dbReference type="Proteomes" id="UP001315278"/>
    </source>
</evidence>
<name>A0ABS5FHS8_9BRAD</name>
<dbReference type="PANTHER" id="PTHR43820">
    <property type="entry name" value="HIGH-AFFINITY BRANCHED-CHAIN AMINO ACID TRANSPORT ATP-BINDING PROTEIN LIVF"/>
    <property type="match status" value="1"/>
</dbReference>
<accession>A0ABS5FHS8</accession>
<dbReference type="InterPro" id="IPR003439">
    <property type="entry name" value="ABC_transporter-like_ATP-bd"/>
</dbReference>
<dbReference type="Proteomes" id="UP001315278">
    <property type="component" value="Unassembled WGS sequence"/>
</dbReference>
<reference evidence="9" key="1">
    <citation type="journal article" date="2021" name="ISME J.">
        <title>Evolutionary origin and ecological implication of a unique nif island in free-living Bradyrhizobium lineages.</title>
        <authorList>
            <person name="Tao J."/>
        </authorList>
    </citation>
    <scope>NUCLEOTIDE SEQUENCE [LARGE SCALE GENOMIC DNA]</scope>
    <source>
        <strain evidence="9">SZCCT0434</strain>
    </source>
</reference>
<dbReference type="PIRSF" id="PIRSF039137">
    <property type="entry name" value="ABC_branched_ATPase"/>
    <property type="match status" value="1"/>
</dbReference>
<organism evidence="8 9">
    <name type="scientific">Bradyrhizobium jicamae</name>
    <dbReference type="NCBI Taxonomy" id="280332"/>
    <lineage>
        <taxon>Bacteria</taxon>
        <taxon>Pseudomonadati</taxon>
        <taxon>Pseudomonadota</taxon>
        <taxon>Alphaproteobacteria</taxon>
        <taxon>Hyphomicrobiales</taxon>
        <taxon>Nitrobacteraceae</taxon>
        <taxon>Bradyrhizobium</taxon>
    </lineage>
</organism>
<evidence type="ECO:0000256" key="6">
    <source>
        <dbReference type="ARBA" id="ARBA00024722"/>
    </source>
</evidence>
<evidence type="ECO:0000256" key="3">
    <source>
        <dbReference type="ARBA" id="ARBA00022741"/>
    </source>
</evidence>
<dbReference type="InterPro" id="IPR017871">
    <property type="entry name" value="ABC_transporter-like_CS"/>
</dbReference>
<proteinExistence type="inferred from homology"/>
<dbReference type="Pfam" id="PF00005">
    <property type="entry name" value="ABC_tran"/>
    <property type="match status" value="1"/>
</dbReference>
<feature type="domain" description="ABC transporter" evidence="7">
    <location>
        <begin position="15"/>
        <end position="247"/>
    </location>
</feature>
<gene>
    <name evidence="8" type="ORF">JQ615_13150</name>
</gene>
<dbReference type="EMBL" id="JAFCJH010000011">
    <property type="protein sequence ID" value="MBR0796334.1"/>
    <property type="molecule type" value="Genomic_DNA"/>
</dbReference>
<evidence type="ECO:0000256" key="4">
    <source>
        <dbReference type="ARBA" id="ARBA00022840"/>
    </source>
</evidence>
<comment type="function">
    <text evidence="6">Involved in beta-(1--&gt;2)glucan export. Transmembrane domains (TMD) form a pore in the inner membrane and the ATP-binding domain (NBD) is responsible for energy generation.</text>
</comment>
<dbReference type="PROSITE" id="PS50893">
    <property type="entry name" value="ABC_TRANSPORTER_2"/>
    <property type="match status" value="1"/>
</dbReference>
<dbReference type="InterPro" id="IPR027417">
    <property type="entry name" value="P-loop_NTPase"/>
</dbReference>
<keyword evidence="9" id="KW-1185">Reference proteome</keyword>
<keyword evidence="4 8" id="KW-0067">ATP-binding</keyword>
<protein>
    <submittedName>
        <fullName evidence="8">ABC transporter ATP-binding protein</fullName>
    </submittedName>
</protein>
<evidence type="ECO:0000313" key="8">
    <source>
        <dbReference type="EMBL" id="MBR0796334.1"/>
    </source>
</evidence>